<evidence type="ECO:0000313" key="5">
    <source>
        <dbReference type="Proteomes" id="UP000322077"/>
    </source>
</evidence>
<dbReference type="InterPro" id="IPR000192">
    <property type="entry name" value="Aminotrans_V_dom"/>
</dbReference>
<dbReference type="Gene3D" id="3.40.640.10">
    <property type="entry name" value="Type I PLP-dependent aspartate aminotransferase-like (Major domain)"/>
    <property type="match status" value="1"/>
</dbReference>
<gene>
    <name evidence="4" type="ORF">FYJ91_13855</name>
</gene>
<dbReference type="PROSITE" id="PS51318">
    <property type="entry name" value="TAT"/>
    <property type="match status" value="1"/>
</dbReference>
<dbReference type="Proteomes" id="UP000322077">
    <property type="component" value="Unassembled WGS sequence"/>
</dbReference>
<evidence type="ECO:0000259" key="3">
    <source>
        <dbReference type="Pfam" id="PF00266"/>
    </source>
</evidence>
<evidence type="ECO:0000256" key="1">
    <source>
        <dbReference type="ARBA" id="ARBA00022898"/>
    </source>
</evidence>
<evidence type="ECO:0000256" key="2">
    <source>
        <dbReference type="SAM" id="SignalP"/>
    </source>
</evidence>
<feature type="domain" description="Aminotransferase class V" evidence="3">
    <location>
        <begin position="102"/>
        <end position="384"/>
    </location>
</feature>
<proteinExistence type="predicted"/>
<feature type="signal peptide" evidence="2">
    <location>
        <begin position="1"/>
        <end position="29"/>
    </location>
</feature>
<dbReference type="PANTHER" id="PTHR43092">
    <property type="entry name" value="L-CYSTEINE DESULFHYDRASE"/>
    <property type="match status" value="1"/>
</dbReference>
<comment type="caution">
    <text evidence="4">The sequence shown here is derived from an EMBL/GenBank/DDBJ whole genome shotgun (WGS) entry which is preliminary data.</text>
</comment>
<dbReference type="AlphaFoldDB" id="A0A5D9C3D3"/>
<dbReference type="Gene3D" id="3.90.1150.10">
    <property type="entry name" value="Aspartate Aminotransferase, domain 1"/>
    <property type="match status" value="1"/>
</dbReference>
<keyword evidence="1" id="KW-0663">Pyridoxal phosphate</keyword>
<name>A0A5D9C3D3_9SPHN</name>
<sequence length="433" mass="46801">MSFKPDRRQLLKGAALGGPALLASASAVAAPQPPALTARSIRVADLASHFDVDPTIHNLEAGYWSIMPRVVAEAYARHTIEVNRSNSIFARNVLPGEACLANGSRDAQMAIARQVGCSPEEICVTRSGSDALQLLIANYRGIKAGDAVIYCDLDYDATIGAMEWLGTHKGARVVKFAMPEPATTANILAAYDDVLKRNPDAKLLLVTQVSNRTGLVTPVKEIVTMARARGVDTIVDAAHGIALLDFQLADLGADFVAWSVHKWTSAPLGTGAMYIRRSRLADIDIAYENHHLPADNINARLPAGTINFAALLTIPIAVDFHFAVGATAKERHMRALRDRWVDAVRDVPSVTMAVPDDPARYCAITSFRLKGMDSDDRAKAVQQRLFDKYRILTVWRTGIAKGPVIRVTPGLYSTAADVDALATALRAEHAMFG</sequence>
<dbReference type="GO" id="GO:0008483">
    <property type="term" value="F:transaminase activity"/>
    <property type="evidence" value="ECO:0007669"/>
    <property type="project" value="UniProtKB-KW"/>
</dbReference>
<keyword evidence="4" id="KW-0032">Aminotransferase</keyword>
<dbReference type="InterPro" id="IPR015421">
    <property type="entry name" value="PyrdxlP-dep_Trfase_major"/>
</dbReference>
<feature type="chain" id="PRO_5022815326" evidence="2">
    <location>
        <begin position="30"/>
        <end position="433"/>
    </location>
</feature>
<keyword evidence="4" id="KW-0808">Transferase</keyword>
<dbReference type="InterPro" id="IPR006311">
    <property type="entry name" value="TAT_signal"/>
</dbReference>
<dbReference type="RefSeq" id="WP_149522852.1">
    <property type="nucleotide sequence ID" value="NZ_VTOU01000003.1"/>
</dbReference>
<keyword evidence="5" id="KW-1185">Reference proteome</keyword>
<dbReference type="EMBL" id="VTOU01000003">
    <property type="protein sequence ID" value="TZG26046.1"/>
    <property type="molecule type" value="Genomic_DNA"/>
</dbReference>
<accession>A0A5D9C3D3</accession>
<dbReference type="InterPro" id="IPR015424">
    <property type="entry name" value="PyrdxlP-dep_Trfase"/>
</dbReference>
<dbReference type="Pfam" id="PF00266">
    <property type="entry name" value="Aminotran_5"/>
    <property type="match status" value="1"/>
</dbReference>
<evidence type="ECO:0000313" key="4">
    <source>
        <dbReference type="EMBL" id="TZG26046.1"/>
    </source>
</evidence>
<protein>
    <submittedName>
        <fullName evidence="4">Aminotransferase class V-fold PLP-dependent enzyme</fullName>
    </submittedName>
</protein>
<keyword evidence="2" id="KW-0732">Signal</keyword>
<organism evidence="4 5">
    <name type="scientific">Sphingomonas montanisoli</name>
    <dbReference type="NCBI Taxonomy" id="2606412"/>
    <lineage>
        <taxon>Bacteria</taxon>
        <taxon>Pseudomonadati</taxon>
        <taxon>Pseudomonadota</taxon>
        <taxon>Alphaproteobacteria</taxon>
        <taxon>Sphingomonadales</taxon>
        <taxon>Sphingomonadaceae</taxon>
        <taxon>Sphingomonas</taxon>
    </lineage>
</organism>
<dbReference type="PANTHER" id="PTHR43092:SF6">
    <property type="entry name" value="BLR1280 PROTEIN"/>
    <property type="match status" value="1"/>
</dbReference>
<reference evidence="4 5" key="1">
    <citation type="submission" date="2019-08" db="EMBL/GenBank/DDBJ databases">
        <authorList>
            <person name="Wang G."/>
            <person name="Xu Z."/>
        </authorList>
    </citation>
    <scope>NUCLEOTIDE SEQUENCE [LARGE SCALE GENOMIC DNA]</scope>
    <source>
        <strain evidence="4 5">ZX</strain>
    </source>
</reference>
<dbReference type="SUPFAM" id="SSF53383">
    <property type="entry name" value="PLP-dependent transferases"/>
    <property type="match status" value="1"/>
</dbReference>
<dbReference type="InterPro" id="IPR015422">
    <property type="entry name" value="PyrdxlP-dep_Trfase_small"/>
</dbReference>